<feature type="transmembrane region" description="Helical" evidence="1">
    <location>
        <begin position="143"/>
        <end position="163"/>
    </location>
</feature>
<keyword evidence="1" id="KW-0472">Membrane</keyword>
<comment type="caution">
    <text evidence="2">The sequence shown here is derived from an EMBL/GenBank/DDBJ whole genome shotgun (WGS) entry which is preliminary data.</text>
</comment>
<proteinExistence type="predicted"/>
<name>A0A4Y7SR30_COPMI</name>
<sequence length="216" mass="23763">MAPPPVRPIIIDFTIDETEKLIAEEESLDSPSEKSDMEGAPFPYTEDPRILSLPARNAVITRLRYSLIVLNTIVPILLDYSGIIPTRGVLTIGAFLFAMGAVWQYQRDAANAKIDALRATMAGDTNAIAELNHNIMRQMRYDVIGAWIGAGTWTTACLVWVAVEVTRPQPDMAKVAGYVIVVSGMEAILCVVLAVLLGRHRRAASQERHGRAMEFV</sequence>
<evidence type="ECO:0000313" key="3">
    <source>
        <dbReference type="Proteomes" id="UP000298030"/>
    </source>
</evidence>
<dbReference type="Proteomes" id="UP000298030">
    <property type="component" value="Unassembled WGS sequence"/>
</dbReference>
<gene>
    <name evidence="2" type="ORF">FA13DRAFT_1739304</name>
</gene>
<dbReference type="OrthoDB" id="10380938at2759"/>
<dbReference type="EMBL" id="QPFP01000068">
    <property type="protein sequence ID" value="TEB24262.1"/>
    <property type="molecule type" value="Genomic_DNA"/>
</dbReference>
<feature type="transmembrane region" description="Helical" evidence="1">
    <location>
        <begin position="84"/>
        <end position="103"/>
    </location>
</feature>
<organism evidence="2 3">
    <name type="scientific">Coprinellus micaceus</name>
    <name type="common">Glistening ink-cap mushroom</name>
    <name type="synonym">Coprinus micaceus</name>
    <dbReference type="NCBI Taxonomy" id="71717"/>
    <lineage>
        <taxon>Eukaryota</taxon>
        <taxon>Fungi</taxon>
        <taxon>Dikarya</taxon>
        <taxon>Basidiomycota</taxon>
        <taxon>Agaricomycotina</taxon>
        <taxon>Agaricomycetes</taxon>
        <taxon>Agaricomycetidae</taxon>
        <taxon>Agaricales</taxon>
        <taxon>Agaricineae</taxon>
        <taxon>Psathyrellaceae</taxon>
        <taxon>Coprinellus</taxon>
    </lineage>
</organism>
<keyword evidence="1" id="KW-0812">Transmembrane</keyword>
<reference evidence="2 3" key="1">
    <citation type="journal article" date="2019" name="Nat. Ecol. Evol.">
        <title>Megaphylogeny resolves global patterns of mushroom evolution.</title>
        <authorList>
            <person name="Varga T."/>
            <person name="Krizsan K."/>
            <person name="Foldi C."/>
            <person name="Dima B."/>
            <person name="Sanchez-Garcia M."/>
            <person name="Sanchez-Ramirez S."/>
            <person name="Szollosi G.J."/>
            <person name="Szarkandi J.G."/>
            <person name="Papp V."/>
            <person name="Albert L."/>
            <person name="Andreopoulos W."/>
            <person name="Angelini C."/>
            <person name="Antonin V."/>
            <person name="Barry K.W."/>
            <person name="Bougher N.L."/>
            <person name="Buchanan P."/>
            <person name="Buyck B."/>
            <person name="Bense V."/>
            <person name="Catcheside P."/>
            <person name="Chovatia M."/>
            <person name="Cooper J."/>
            <person name="Damon W."/>
            <person name="Desjardin D."/>
            <person name="Finy P."/>
            <person name="Geml J."/>
            <person name="Haridas S."/>
            <person name="Hughes K."/>
            <person name="Justo A."/>
            <person name="Karasinski D."/>
            <person name="Kautmanova I."/>
            <person name="Kiss B."/>
            <person name="Kocsube S."/>
            <person name="Kotiranta H."/>
            <person name="LaButti K.M."/>
            <person name="Lechner B.E."/>
            <person name="Liimatainen K."/>
            <person name="Lipzen A."/>
            <person name="Lukacs Z."/>
            <person name="Mihaltcheva S."/>
            <person name="Morgado L.N."/>
            <person name="Niskanen T."/>
            <person name="Noordeloos M.E."/>
            <person name="Ohm R.A."/>
            <person name="Ortiz-Santana B."/>
            <person name="Ovrebo C."/>
            <person name="Racz N."/>
            <person name="Riley R."/>
            <person name="Savchenko A."/>
            <person name="Shiryaev A."/>
            <person name="Soop K."/>
            <person name="Spirin V."/>
            <person name="Szebenyi C."/>
            <person name="Tomsovsky M."/>
            <person name="Tulloss R.E."/>
            <person name="Uehling J."/>
            <person name="Grigoriev I.V."/>
            <person name="Vagvolgyi C."/>
            <person name="Papp T."/>
            <person name="Martin F.M."/>
            <person name="Miettinen O."/>
            <person name="Hibbett D.S."/>
            <person name="Nagy L.G."/>
        </authorList>
    </citation>
    <scope>NUCLEOTIDE SEQUENCE [LARGE SCALE GENOMIC DNA]</scope>
    <source>
        <strain evidence="2 3">FP101781</strain>
    </source>
</reference>
<evidence type="ECO:0000256" key="1">
    <source>
        <dbReference type="SAM" id="Phobius"/>
    </source>
</evidence>
<evidence type="ECO:0000313" key="2">
    <source>
        <dbReference type="EMBL" id="TEB24262.1"/>
    </source>
</evidence>
<feature type="transmembrane region" description="Helical" evidence="1">
    <location>
        <begin position="175"/>
        <end position="198"/>
    </location>
</feature>
<keyword evidence="1" id="KW-1133">Transmembrane helix</keyword>
<protein>
    <submittedName>
        <fullName evidence="2">Uncharacterized protein</fullName>
    </submittedName>
</protein>
<keyword evidence="3" id="KW-1185">Reference proteome</keyword>
<accession>A0A4Y7SR30</accession>
<dbReference type="AlphaFoldDB" id="A0A4Y7SR30"/>